<dbReference type="InterPro" id="IPR034660">
    <property type="entry name" value="DinB/YfiT-like"/>
</dbReference>
<feature type="domain" description="DinB-like" evidence="1">
    <location>
        <begin position="14"/>
        <end position="147"/>
    </location>
</feature>
<dbReference type="RefSeq" id="WP_068668431.1">
    <property type="nucleotide sequence ID" value="NZ_LYPB01000084.1"/>
</dbReference>
<sequence length="158" mass="17622">MSTTIPDLSLYLHTHQQLQEAIQGLSEGQLVWKPASDQWSVTEVLSHLADHNIVVSFRIRAIISGASAILPAFDQDPWVSSTKANEGLASDILVLFQSLLVYNHELFGRLSPEDWEKTGVNFKGQTLTLKDVVHSFIAHVQHHLGQIARIKRALEAHV</sequence>
<organism evidence="2 3">
    <name type="scientific">Paenibacillus oryzisoli</name>
    <dbReference type="NCBI Taxonomy" id="1850517"/>
    <lineage>
        <taxon>Bacteria</taxon>
        <taxon>Bacillati</taxon>
        <taxon>Bacillota</taxon>
        <taxon>Bacilli</taxon>
        <taxon>Bacillales</taxon>
        <taxon>Paenibacillaceae</taxon>
        <taxon>Paenibacillus</taxon>
    </lineage>
</organism>
<dbReference type="OrthoDB" id="2853529at2"/>
<evidence type="ECO:0000259" key="1">
    <source>
        <dbReference type="Pfam" id="PF12867"/>
    </source>
</evidence>
<dbReference type="STRING" id="1850517.A8708_22765"/>
<evidence type="ECO:0000313" key="2">
    <source>
        <dbReference type="EMBL" id="OAS15226.1"/>
    </source>
</evidence>
<dbReference type="InterPro" id="IPR024775">
    <property type="entry name" value="DinB-like"/>
</dbReference>
<gene>
    <name evidence="2" type="ORF">A8708_22765</name>
</gene>
<name>A0A198A2H7_9BACL</name>
<proteinExistence type="predicted"/>
<reference evidence="2 3" key="1">
    <citation type="submission" date="2016-05" db="EMBL/GenBank/DDBJ databases">
        <title>Paenibacillus sp. 1ZS3-15 nov., isolated from the rhizosphere soil.</title>
        <authorList>
            <person name="Zhang X.X."/>
            <person name="Zhang J."/>
        </authorList>
    </citation>
    <scope>NUCLEOTIDE SEQUENCE [LARGE SCALE GENOMIC DNA]</scope>
    <source>
        <strain evidence="2 3">1ZS3-15</strain>
    </source>
</reference>
<dbReference type="Pfam" id="PF12867">
    <property type="entry name" value="DinB_2"/>
    <property type="match status" value="1"/>
</dbReference>
<keyword evidence="3" id="KW-1185">Reference proteome</keyword>
<evidence type="ECO:0000313" key="3">
    <source>
        <dbReference type="Proteomes" id="UP000078454"/>
    </source>
</evidence>
<accession>A0A198A2H7</accession>
<dbReference type="SUPFAM" id="SSF109854">
    <property type="entry name" value="DinB/YfiT-like putative metalloenzymes"/>
    <property type="match status" value="1"/>
</dbReference>
<dbReference type="Gene3D" id="1.20.120.450">
    <property type="entry name" value="dinb family like domain"/>
    <property type="match status" value="1"/>
</dbReference>
<dbReference type="AlphaFoldDB" id="A0A198A2H7"/>
<comment type="caution">
    <text evidence="2">The sequence shown here is derived from an EMBL/GenBank/DDBJ whole genome shotgun (WGS) entry which is preliminary data.</text>
</comment>
<dbReference type="Proteomes" id="UP000078454">
    <property type="component" value="Unassembled WGS sequence"/>
</dbReference>
<protein>
    <recommendedName>
        <fullName evidence="1">DinB-like domain-containing protein</fullName>
    </recommendedName>
</protein>
<dbReference type="EMBL" id="LYPB01000084">
    <property type="protein sequence ID" value="OAS15226.1"/>
    <property type="molecule type" value="Genomic_DNA"/>
</dbReference>